<evidence type="ECO:0000313" key="1">
    <source>
        <dbReference type="EMBL" id="GFN09275.1"/>
    </source>
</evidence>
<dbReference type="AlphaFoldDB" id="A0A7J0D5L5"/>
<gene>
    <name evidence="1" type="ORF">Smic_78310</name>
</gene>
<sequence>MKPAVTCTALGEGKARKDLSCSTATVSTNGKKLPSACDANRNCQENDSLLPNGRTGRWIDEPAYLTALGTGDRFSGLELPLDVSGCSSRCGQGIGPASP</sequence>
<organism evidence="1 2">
    <name type="scientific">Streptomyces microflavus</name>
    <name type="common">Streptomyces lipmanii</name>
    <dbReference type="NCBI Taxonomy" id="1919"/>
    <lineage>
        <taxon>Bacteria</taxon>
        <taxon>Bacillati</taxon>
        <taxon>Actinomycetota</taxon>
        <taxon>Actinomycetes</taxon>
        <taxon>Kitasatosporales</taxon>
        <taxon>Streptomycetaceae</taxon>
        <taxon>Streptomyces</taxon>
    </lineage>
</organism>
<reference evidence="1 2" key="1">
    <citation type="submission" date="2020-05" db="EMBL/GenBank/DDBJ databases">
        <title>Whole genome shotgun sequence of Streptomyces microflavus NBRC 13062.</title>
        <authorList>
            <person name="Komaki H."/>
            <person name="Tamura T."/>
        </authorList>
    </citation>
    <scope>NUCLEOTIDE SEQUENCE [LARGE SCALE GENOMIC DNA]</scope>
    <source>
        <strain evidence="1 2">NBRC 13062</strain>
    </source>
</reference>
<evidence type="ECO:0000313" key="2">
    <source>
        <dbReference type="Proteomes" id="UP000498740"/>
    </source>
</evidence>
<dbReference type="EMBL" id="BLWD01000002">
    <property type="protein sequence ID" value="GFN09275.1"/>
    <property type="molecule type" value="Genomic_DNA"/>
</dbReference>
<accession>A0A7J0D5L5</accession>
<protein>
    <submittedName>
        <fullName evidence="1">Uncharacterized protein</fullName>
    </submittedName>
</protein>
<proteinExistence type="predicted"/>
<dbReference type="Proteomes" id="UP000498740">
    <property type="component" value="Unassembled WGS sequence"/>
</dbReference>
<name>A0A7J0D5L5_STRMI</name>
<comment type="caution">
    <text evidence="1">The sequence shown here is derived from an EMBL/GenBank/DDBJ whole genome shotgun (WGS) entry which is preliminary data.</text>
</comment>